<feature type="compositionally biased region" description="Low complexity" evidence="10">
    <location>
        <begin position="122"/>
        <end position="136"/>
    </location>
</feature>
<evidence type="ECO:0000256" key="11">
    <source>
        <dbReference type="SAM" id="Phobius"/>
    </source>
</evidence>
<keyword evidence="5 11" id="KW-1133">Transmembrane helix</keyword>
<dbReference type="PROSITE" id="PS51140">
    <property type="entry name" value="CUE"/>
    <property type="match status" value="1"/>
</dbReference>
<keyword evidence="3" id="KW-0833">Ubl conjugation pathway</keyword>
<dbReference type="SMART" id="SM00546">
    <property type="entry name" value="CUE"/>
    <property type="match status" value="1"/>
</dbReference>
<name>A0A5M8PS50_9LECA</name>
<evidence type="ECO:0000256" key="8">
    <source>
        <dbReference type="ARBA" id="ARBA00061383"/>
    </source>
</evidence>
<dbReference type="FunFam" id="1.10.8.10:FF:000050">
    <property type="entry name" value="Related to AMFR protein"/>
    <property type="match status" value="1"/>
</dbReference>
<keyword evidence="2 11" id="KW-0812">Transmembrane</keyword>
<dbReference type="AlphaFoldDB" id="A0A5M8PS50"/>
<organism evidence="13 14">
    <name type="scientific">Lasallia pustulata</name>
    <dbReference type="NCBI Taxonomy" id="136370"/>
    <lineage>
        <taxon>Eukaryota</taxon>
        <taxon>Fungi</taxon>
        <taxon>Dikarya</taxon>
        <taxon>Ascomycota</taxon>
        <taxon>Pezizomycotina</taxon>
        <taxon>Lecanoromycetes</taxon>
        <taxon>OSLEUM clade</taxon>
        <taxon>Umbilicariomycetidae</taxon>
        <taxon>Umbilicariales</taxon>
        <taxon>Umbilicariaceae</taxon>
        <taxon>Lasallia</taxon>
    </lineage>
</organism>
<feature type="region of interest" description="Disordered" evidence="10">
    <location>
        <begin position="40"/>
        <end position="63"/>
    </location>
</feature>
<comment type="caution">
    <text evidence="13">The sequence shown here is derived from an EMBL/GenBank/DDBJ whole genome shotgun (WGS) entry which is preliminary data.</text>
</comment>
<evidence type="ECO:0000256" key="6">
    <source>
        <dbReference type="ARBA" id="ARBA00023136"/>
    </source>
</evidence>
<gene>
    <name evidence="13" type="ORF">FRX48_03962</name>
</gene>
<comment type="subcellular location">
    <subcellularLocation>
        <location evidence="7">Endomembrane system</location>
        <topology evidence="7">Single-pass membrane protein</topology>
    </subcellularLocation>
    <subcellularLocation>
        <location evidence="1">Endoplasmic reticulum membrane</location>
    </subcellularLocation>
</comment>
<evidence type="ECO:0000256" key="4">
    <source>
        <dbReference type="ARBA" id="ARBA00022824"/>
    </source>
</evidence>
<dbReference type="Pfam" id="PF02845">
    <property type="entry name" value="CUE"/>
    <property type="match status" value="1"/>
</dbReference>
<protein>
    <recommendedName>
        <fullName evidence="9">Coupling of ubiquitin conjugation to ER degradation protein 1</fullName>
    </recommendedName>
</protein>
<sequence>MDNTPPGASTSTLSLPSLLLLLVVAFLLLRYCFFSSAATGSGSQARDAYPAAGRGGRRGNAVDARSVEQVAQMFPQLGRREIAWDLVRNGGSVGATTERVLAGGGLDAPPPSFQPPLPHSPSSPSSASAAASTAPSHPNLITRYNLASKLNQSSLSTATEEGEAATKGKT</sequence>
<keyword evidence="6 11" id="KW-0472">Membrane</keyword>
<dbReference type="GO" id="GO:0043130">
    <property type="term" value="F:ubiquitin binding"/>
    <property type="evidence" value="ECO:0007669"/>
    <property type="project" value="InterPro"/>
</dbReference>
<evidence type="ECO:0000256" key="3">
    <source>
        <dbReference type="ARBA" id="ARBA00022786"/>
    </source>
</evidence>
<proteinExistence type="inferred from homology"/>
<dbReference type="CDD" id="cd14424">
    <property type="entry name" value="CUE_Cue1p_like"/>
    <property type="match status" value="1"/>
</dbReference>
<evidence type="ECO:0000256" key="1">
    <source>
        <dbReference type="ARBA" id="ARBA00004586"/>
    </source>
</evidence>
<feature type="compositionally biased region" description="Pro residues" evidence="10">
    <location>
        <begin position="108"/>
        <end position="121"/>
    </location>
</feature>
<evidence type="ECO:0000256" key="9">
    <source>
        <dbReference type="ARBA" id="ARBA00072899"/>
    </source>
</evidence>
<dbReference type="GO" id="GO:0005789">
    <property type="term" value="C:endoplasmic reticulum membrane"/>
    <property type="evidence" value="ECO:0007669"/>
    <property type="project" value="UniProtKB-SubCell"/>
</dbReference>
<dbReference type="OrthoDB" id="3824970at2759"/>
<feature type="region of interest" description="Disordered" evidence="10">
    <location>
        <begin position="101"/>
        <end position="140"/>
    </location>
</feature>
<evidence type="ECO:0000256" key="10">
    <source>
        <dbReference type="SAM" id="MobiDB-lite"/>
    </source>
</evidence>
<dbReference type="Gene3D" id="1.10.8.10">
    <property type="entry name" value="DNA helicase RuvA subunit, C-terminal domain"/>
    <property type="match status" value="1"/>
</dbReference>
<dbReference type="InterPro" id="IPR003892">
    <property type="entry name" value="CUE"/>
</dbReference>
<evidence type="ECO:0000256" key="2">
    <source>
        <dbReference type="ARBA" id="ARBA00022692"/>
    </source>
</evidence>
<dbReference type="EMBL" id="VXIT01000006">
    <property type="protein sequence ID" value="KAA6411812.1"/>
    <property type="molecule type" value="Genomic_DNA"/>
</dbReference>
<feature type="domain" description="CUE" evidence="12">
    <location>
        <begin position="62"/>
        <end position="105"/>
    </location>
</feature>
<reference evidence="13 14" key="1">
    <citation type="submission" date="2019-09" db="EMBL/GenBank/DDBJ databases">
        <title>The hologenome of the rock-dwelling lichen Lasallia pustulata.</title>
        <authorList>
            <person name="Greshake Tzovaras B."/>
            <person name="Segers F."/>
            <person name="Bicker A."/>
            <person name="Dal Grande F."/>
            <person name="Otte J."/>
            <person name="Hankeln T."/>
            <person name="Schmitt I."/>
            <person name="Ebersberger I."/>
        </authorList>
    </citation>
    <scope>NUCLEOTIDE SEQUENCE [LARGE SCALE GENOMIC DNA]</scope>
    <source>
        <strain evidence="13">A1-1</strain>
    </source>
</reference>
<evidence type="ECO:0000256" key="5">
    <source>
        <dbReference type="ARBA" id="ARBA00022989"/>
    </source>
</evidence>
<evidence type="ECO:0000313" key="14">
    <source>
        <dbReference type="Proteomes" id="UP000324767"/>
    </source>
</evidence>
<evidence type="ECO:0000256" key="7">
    <source>
        <dbReference type="ARBA" id="ARBA00037847"/>
    </source>
</evidence>
<feature type="transmembrane region" description="Helical" evidence="11">
    <location>
        <begin position="12"/>
        <end position="33"/>
    </location>
</feature>
<keyword evidence="4" id="KW-0256">Endoplasmic reticulum</keyword>
<evidence type="ECO:0000313" key="13">
    <source>
        <dbReference type="EMBL" id="KAA6411812.1"/>
    </source>
</evidence>
<accession>A0A5M8PS50</accession>
<dbReference type="Proteomes" id="UP000324767">
    <property type="component" value="Unassembled WGS sequence"/>
</dbReference>
<comment type="similarity">
    <text evidence="8">Belongs to the CUE1 family.</text>
</comment>
<evidence type="ECO:0000259" key="12">
    <source>
        <dbReference type="PROSITE" id="PS51140"/>
    </source>
</evidence>